<dbReference type="AlphaFoldDB" id="A0AA38I5N0"/>
<comment type="caution">
    <text evidence="1">The sequence shown here is derived from an EMBL/GenBank/DDBJ whole genome shotgun (WGS) entry which is preliminary data.</text>
</comment>
<organism evidence="1 2">
    <name type="scientific">Zophobas morio</name>
    <dbReference type="NCBI Taxonomy" id="2755281"/>
    <lineage>
        <taxon>Eukaryota</taxon>
        <taxon>Metazoa</taxon>
        <taxon>Ecdysozoa</taxon>
        <taxon>Arthropoda</taxon>
        <taxon>Hexapoda</taxon>
        <taxon>Insecta</taxon>
        <taxon>Pterygota</taxon>
        <taxon>Neoptera</taxon>
        <taxon>Endopterygota</taxon>
        <taxon>Coleoptera</taxon>
        <taxon>Polyphaga</taxon>
        <taxon>Cucujiformia</taxon>
        <taxon>Tenebrionidae</taxon>
        <taxon>Zophobas</taxon>
    </lineage>
</organism>
<dbReference type="Proteomes" id="UP001168821">
    <property type="component" value="Unassembled WGS sequence"/>
</dbReference>
<proteinExistence type="predicted"/>
<evidence type="ECO:0000313" key="2">
    <source>
        <dbReference type="Proteomes" id="UP001168821"/>
    </source>
</evidence>
<reference evidence="1" key="1">
    <citation type="journal article" date="2023" name="G3 (Bethesda)">
        <title>Whole genome assemblies of Zophobas morio and Tenebrio molitor.</title>
        <authorList>
            <person name="Kaur S."/>
            <person name="Stinson S.A."/>
            <person name="diCenzo G.C."/>
        </authorList>
    </citation>
    <scope>NUCLEOTIDE SEQUENCE</scope>
    <source>
        <strain evidence="1">QUZm001</strain>
    </source>
</reference>
<keyword evidence="2" id="KW-1185">Reference proteome</keyword>
<evidence type="ECO:0000313" key="1">
    <source>
        <dbReference type="EMBL" id="KAJ3650043.1"/>
    </source>
</evidence>
<accession>A0AA38I5N0</accession>
<sequence length="112" mass="12935">MLHCQHSCNLQGKKTVHTKLYTDYAVLNHDISNIDWENLLNSVSVNDHWIIFKEHLVQLVDQNTVKQTVTRSTKKPWISKKLLQMVCICSKLADLPLTIQLIGLIQPVYVLK</sequence>
<protein>
    <submittedName>
        <fullName evidence="1">Uncharacterized protein</fullName>
    </submittedName>
</protein>
<dbReference type="EMBL" id="JALNTZ010000006">
    <property type="protein sequence ID" value="KAJ3650043.1"/>
    <property type="molecule type" value="Genomic_DNA"/>
</dbReference>
<name>A0AA38I5N0_9CUCU</name>
<gene>
    <name evidence="1" type="ORF">Zmor_021754</name>
</gene>